<evidence type="ECO:0000313" key="2">
    <source>
        <dbReference type="Proteomes" id="UP001056778"/>
    </source>
</evidence>
<protein>
    <submittedName>
        <fullName evidence="1">Tryptase-related</fullName>
    </submittedName>
</protein>
<accession>A0ACB9TLT8</accession>
<proteinExistence type="predicted"/>
<reference evidence="1" key="1">
    <citation type="submission" date="2022-04" db="EMBL/GenBank/DDBJ databases">
        <title>Chromosome-scale genome assembly of Holotrichia oblita Faldermann.</title>
        <authorList>
            <person name="Rongchong L."/>
        </authorList>
    </citation>
    <scope>NUCLEOTIDE SEQUENCE</scope>
    <source>
        <strain evidence="1">81SQS9</strain>
    </source>
</reference>
<evidence type="ECO:0000313" key="1">
    <source>
        <dbReference type="EMBL" id="KAI4467784.1"/>
    </source>
</evidence>
<sequence length="300" mass="33371">MSHVRNVIRIVYMILIINLCEGQLIDKNRKIPDECGLVTTSDRIINGLNATLGQFPFMALLGYTRNVFQVNLVQFVCGGTIITEEYILTAAHCFGVTLTFVRLGELDTRNNTDCVDVDGIVECGEPFIDIYIENKIIHSDFNSDNFKNDIALIKVAKKIKFTDYVQPICLPFNVDIDLEQSPLIVSGWGTTTTSTSMSSSLLQYALINTWQTKICNNLLSPAIRPLTETQICGNGKNGQDACRGDSGGPLFAVESIDFRLRYFQIGVVSFGATSGCGDPNLPSVYTDIRKYLNWILRNIQ</sequence>
<comment type="caution">
    <text evidence="1">The sequence shown here is derived from an EMBL/GenBank/DDBJ whole genome shotgun (WGS) entry which is preliminary data.</text>
</comment>
<organism evidence="1 2">
    <name type="scientific">Holotrichia oblita</name>
    <name type="common">Chafer beetle</name>
    <dbReference type="NCBI Taxonomy" id="644536"/>
    <lineage>
        <taxon>Eukaryota</taxon>
        <taxon>Metazoa</taxon>
        <taxon>Ecdysozoa</taxon>
        <taxon>Arthropoda</taxon>
        <taxon>Hexapoda</taxon>
        <taxon>Insecta</taxon>
        <taxon>Pterygota</taxon>
        <taxon>Neoptera</taxon>
        <taxon>Endopterygota</taxon>
        <taxon>Coleoptera</taxon>
        <taxon>Polyphaga</taxon>
        <taxon>Scarabaeiformia</taxon>
        <taxon>Scarabaeidae</taxon>
        <taxon>Melolonthinae</taxon>
        <taxon>Holotrichia</taxon>
    </lineage>
</organism>
<dbReference type="EMBL" id="CM043016">
    <property type="protein sequence ID" value="KAI4467784.1"/>
    <property type="molecule type" value="Genomic_DNA"/>
</dbReference>
<dbReference type="Proteomes" id="UP001056778">
    <property type="component" value="Chromosome 2"/>
</dbReference>
<keyword evidence="2" id="KW-1185">Reference proteome</keyword>
<gene>
    <name evidence="1" type="ORF">MML48_2g00015292</name>
</gene>
<name>A0ACB9TLT8_HOLOL</name>